<dbReference type="Gene3D" id="3.10.620.30">
    <property type="match status" value="1"/>
</dbReference>
<dbReference type="SUPFAM" id="SSF54001">
    <property type="entry name" value="Cysteine proteinases"/>
    <property type="match status" value="1"/>
</dbReference>
<gene>
    <name evidence="1" type="ORF">CROST_045310</name>
</gene>
<dbReference type="Pfam" id="PF07538">
    <property type="entry name" value="ChW"/>
    <property type="match status" value="6"/>
</dbReference>
<organism evidence="1 2">
    <name type="scientific">Clostridium felsineum</name>
    <dbReference type="NCBI Taxonomy" id="36839"/>
    <lineage>
        <taxon>Bacteria</taxon>
        <taxon>Bacillati</taxon>
        <taxon>Bacillota</taxon>
        <taxon>Clostridia</taxon>
        <taxon>Eubacteriales</taxon>
        <taxon>Clostridiaceae</taxon>
        <taxon>Clostridium</taxon>
    </lineage>
</organism>
<dbReference type="InterPro" id="IPR052557">
    <property type="entry name" value="CAP/Cytokinesis_protein"/>
</dbReference>
<dbReference type="PANTHER" id="PTHR46333">
    <property type="entry name" value="CYTOKINESIS PROTEIN 3"/>
    <property type="match status" value="1"/>
</dbReference>
<dbReference type="InterPro" id="IPR008964">
    <property type="entry name" value="Invasin/intimin_cell_adhesion"/>
</dbReference>
<dbReference type="RefSeq" id="WP_077834787.1">
    <property type="nucleotide sequence ID" value="NZ_CP096984.1"/>
</dbReference>
<dbReference type="Pfam" id="PF02368">
    <property type="entry name" value="Big_2"/>
    <property type="match status" value="2"/>
</dbReference>
<dbReference type="GO" id="GO:0005737">
    <property type="term" value="C:cytoplasm"/>
    <property type="evidence" value="ECO:0007669"/>
    <property type="project" value="TreeGrafter"/>
</dbReference>
<dbReference type="PANTHER" id="PTHR46333:SF2">
    <property type="entry name" value="CYTOKINESIS PROTEIN 3"/>
    <property type="match status" value="1"/>
</dbReference>
<sequence>MKRKYIVLSIGLALILIFFCSGKTVIKADSNEVGISYDAHVQNIGWQPWVFDGQEAGTNGQALRVEALKIKLVNAPEGAQVMYRAHVQNIGWQAWTQDGLEAGTEGQNLRIEAIEIKLVNMPGYSVEYSAHVQNIGWQDWTQDGLEAGTEGEGLRVEALRIKIVKNTVVQAIKLNKASDTLKVGDKDLLSVNFSPVDANNKNLKWTSSNANIVSVDESGKITALKVGNAIITASSIDGEKNDTCSVTVNPGDLGITYSTHVQNIGWQNWTQDGLEAGTEGQDLRIEALKIKLVNAPEGAQISYRTHVQNIGWQDWRQDGLEAGTEGQGLRVEALEMKLLNMPNYMVQYQAYVQNVGWQDWVYDGSIAGTEGEGLRIEAIKIKLVKKVSVESIKLEKNSLNLSVGNVDSVKASISPIGATNKNVKWTSSNENVVVVTDSGNIRALSMGTAVITVTSEDGNRTASCTINVNGSSNEENETLSTAKEVLSKIIKPNMTQLEKELAIHDYIVANTQYDTDIFRTTDVPASDYTSYGVLLNHKAVCAGYAEAFKLMCNLEDIPTRTVIDYTINHEWNTVKLNDGNFYQVDVTWDDPLYFNQDVSDISHKYFNISDKQMFADHAIDKNIWDTYAYPVASVDNSEFYSITGEAADNNMVYTSYEGNLSGVDSKGNVKVISNDDAKNIIYDNGLLYYISNDCIYRIDTNGQSKVKIASKASKMYLYNGDIYYLGSNDWAIHRVKLDWQNNSNKDSIVAYTWNSNFFIKYGCLYYETTDHLGLNKIDLNTLSDKEILKVSDYNITNYNDYIYYKDSNKLYRTDLSGGNLKLISSNIVQWIQVYMGYIYYRDDDNSWFRMNLDGNNLISINI</sequence>
<proteinExistence type="predicted"/>
<dbReference type="SUPFAM" id="SSF49373">
    <property type="entry name" value="Invasin/intimin cell-adhesion fragments"/>
    <property type="match status" value="2"/>
</dbReference>
<dbReference type="SMART" id="SM00460">
    <property type="entry name" value="TGc"/>
    <property type="match status" value="1"/>
</dbReference>
<name>A0A1S8LYV2_9CLOT</name>
<dbReference type="SMART" id="SM00728">
    <property type="entry name" value="ChW"/>
    <property type="match status" value="6"/>
</dbReference>
<dbReference type="InterPro" id="IPR002931">
    <property type="entry name" value="Transglutaminase-like"/>
</dbReference>
<dbReference type="InterPro" id="IPR006637">
    <property type="entry name" value="ChW"/>
</dbReference>
<evidence type="ECO:0000313" key="1">
    <source>
        <dbReference type="EMBL" id="URZ13753.1"/>
    </source>
</evidence>
<keyword evidence="1" id="KW-0614">Plasmid</keyword>
<dbReference type="EMBL" id="CP096984">
    <property type="protein sequence ID" value="URZ13753.1"/>
    <property type="molecule type" value="Genomic_DNA"/>
</dbReference>
<dbReference type="InterPro" id="IPR003343">
    <property type="entry name" value="Big_2"/>
</dbReference>
<dbReference type="AlphaFoldDB" id="A0A1S8LYV2"/>
<dbReference type="SMART" id="SM00635">
    <property type="entry name" value="BID_2"/>
    <property type="match status" value="2"/>
</dbReference>
<dbReference type="STRING" id="84029.CROST_14160"/>
<dbReference type="Pfam" id="PF16472">
    <property type="entry name" value="DUF5050"/>
    <property type="match status" value="1"/>
</dbReference>
<dbReference type="InterPro" id="IPR032485">
    <property type="entry name" value="LRP1-like_beta_prop"/>
</dbReference>
<evidence type="ECO:0000313" key="2">
    <source>
        <dbReference type="Proteomes" id="UP000190951"/>
    </source>
</evidence>
<dbReference type="Gene3D" id="2.60.40.1080">
    <property type="match status" value="2"/>
</dbReference>
<keyword evidence="2" id="KW-1185">Reference proteome</keyword>
<protein>
    <submittedName>
        <fullName evidence="1">Uncharacterized protein</fullName>
    </submittedName>
</protein>
<geneLocation type="plasmid" evidence="1 2">
    <name>p330</name>
</geneLocation>
<accession>A0A1S8LYV2</accession>
<dbReference type="KEGG" id="crw:CROST_045310"/>
<dbReference type="Proteomes" id="UP000190951">
    <property type="component" value="Plasmid p330"/>
</dbReference>
<dbReference type="InterPro" id="IPR038765">
    <property type="entry name" value="Papain-like_cys_pep_sf"/>
</dbReference>
<reference evidence="1 2" key="1">
    <citation type="submission" date="2022-04" db="EMBL/GenBank/DDBJ databases">
        <title>Genome sequence of C. roseum typestrain.</title>
        <authorList>
            <person name="Poehlein A."/>
            <person name="Schoch T."/>
            <person name="Duerre P."/>
            <person name="Daniel R."/>
        </authorList>
    </citation>
    <scope>NUCLEOTIDE SEQUENCE [LARGE SCALE GENOMIC DNA]</scope>
    <source>
        <strain evidence="1 2">DSM 7320</strain>
        <plasmid evidence="1 2">p330</plasmid>
    </source>
</reference>
<dbReference type="Pfam" id="PF01841">
    <property type="entry name" value="Transglut_core"/>
    <property type="match status" value="1"/>
</dbReference>